<dbReference type="Proteomes" id="UP000520814">
    <property type="component" value="Unassembled WGS sequence"/>
</dbReference>
<evidence type="ECO:0000313" key="2">
    <source>
        <dbReference type="EMBL" id="MBB6053183.1"/>
    </source>
</evidence>
<feature type="domain" description="SpoVT-AbrB" evidence="1">
    <location>
        <begin position="6"/>
        <end position="51"/>
    </location>
</feature>
<dbReference type="GO" id="GO:0003677">
    <property type="term" value="F:DNA binding"/>
    <property type="evidence" value="ECO:0007669"/>
    <property type="project" value="InterPro"/>
</dbReference>
<dbReference type="RefSeq" id="WP_184203219.1">
    <property type="nucleotide sequence ID" value="NZ_JACHGW010000005.1"/>
</dbReference>
<proteinExistence type="predicted"/>
<dbReference type="InterPro" id="IPR037914">
    <property type="entry name" value="SpoVT-AbrB_sf"/>
</dbReference>
<name>A0A7W9SVK1_ARMRO</name>
<dbReference type="AlphaFoldDB" id="A0A7W9SVK1"/>
<reference evidence="2 3" key="1">
    <citation type="submission" date="2020-08" db="EMBL/GenBank/DDBJ databases">
        <title>Genomic Encyclopedia of Type Strains, Phase IV (KMG-IV): sequencing the most valuable type-strain genomes for metagenomic binning, comparative biology and taxonomic classification.</title>
        <authorList>
            <person name="Goeker M."/>
        </authorList>
    </citation>
    <scope>NUCLEOTIDE SEQUENCE [LARGE SCALE GENOMIC DNA]</scope>
    <source>
        <strain evidence="2 3">DSM 23562</strain>
    </source>
</reference>
<dbReference type="InterPro" id="IPR007159">
    <property type="entry name" value="SpoVT-AbrB_dom"/>
</dbReference>
<dbReference type="SMART" id="SM00966">
    <property type="entry name" value="SpoVT_AbrB"/>
    <property type="match status" value="1"/>
</dbReference>
<protein>
    <submittedName>
        <fullName evidence="2">Putative addiction module antidote</fullName>
    </submittedName>
</protein>
<dbReference type="SUPFAM" id="SSF89447">
    <property type="entry name" value="AbrB/MazE/MraZ-like"/>
    <property type="match status" value="1"/>
</dbReference>
<dbReference type="NCBIfam" id="TIGR02609">
    <property type="entry name" value="doc_partner"/>
    <property type="match status" value="1"/>
</dbReference>
<accession>A0A7W9SVK1</accession>
<evidence type="ECO:0000313" key="3">
    <source>
        <dbReference type="Proteomes" id="UP000520814"/>
    </source>
</evidence>
<organism evidence="2 3">
    <name type="scientific">Armatimonas rosea</name>
    <dbReference type="NCBI Taxonomy" id="685828"/>
    <lineage>
        <taxon>Bacteria</taxon>
        <taxon>Bacillati</taxon>
        <taxon>Armatimonadota</taxon>
        <taxon>Armatimonadia</taxon>
        <taxon>Armatimonadales</taxon>
        <taxon>Armatimonadaceae</taxon>
        <taxon>Armatimonas</taxon>
    </lineage>
</organism>
<dbReference type="Gene3D" id="2.10.260.10">
    <property type="match status" value="1"/>
</dbReference>
<sequence>MKAKIISVGNSAGIILPKEVLDSMKVEKGDTLYIRETVSGYEVSPYDPDFDEYMEAARIIMRENRDALRRLAGHDD</sequence>
<dbReference type="InterPro" id="IPR013432">
    <property type="entry name" value="Doc_partner"/>
</dbReference>
<comment type="caution">
    <text evidence="2">The sequence shown here is derived from an EMBL/GenBank/DDBJ whole genome shotgun (WGS) entry which is preliminary data.</text>
</comment>
<keyword evidence="3" id="KW-1185">Reference proteome</keyword>
<evidence type="ECO:0000259" key="1">
    <source>
        <dbReference type="SMART" id="SM00966"/>
    </source>
</evidence>
<dbReference type="EMBL" id="JACHGW010000005">
    <property type="protein sequence ID" value="MBB6053183.1"/>
    <property type="molecule type" value="Genomic_DNA"/>
</dbReference>
<dbReference type="Pfam" id="PF04014">
    <property type="entry name" value="MazE_antitoxin"/>
    <property type="match status" value="1"/>
</dbReference>
<gene>
    <name evidence="2" type="ORF">HNQ39_005015</name>
</gene>